<accession>A0A2S2E1G5</accession>
<reference evidence="9 10" key="1">
    <citation type="submission" date="2018-05" db="EMBL/GenBank/DDBJ databases">
        <title>Salinimonas sp. HMF8227 Genome sequencing and assembly.</title>
        <authorList>
            <person name="Kang H."/>
            <person name="Kang J."/>
            <person name="Cha I."/>
            <person name="Kim H."/>
            <person name="Joh K."/>
        </authorList>
    </citation>
    <scope>NUCLEOTIDE SEQUENCE [LARGE SCALE GENOMIC DNA]</scope>
    <source>
        <strain evidence="9 10">HMF8227</strain>
    </source>
</reference>
<dbReference type="GO" id="GO:0046294">
    <property type="term" value="P:formaldehyde catabolic process"/>
    <property type="evidence" value="ECO:0007669"/>
    <property type="project" value="InterPro"/>
</dbReference>
<dbReference type="AlphaFoldDB" id="A0A2S2E1G5"/>
<feature type="active site" description="Charge relay system" evidence="7">
    <location>
        <position position="149"/>
    </location>
</feature>
<dbReference type="GO" id="GO:0018738">
    <property type="term" value="F:S-formylglutathione hydrolase activity"/>
    <property type="evidence" value="ECO:0007669"/>
    <property type="project" value="UniProtKB-UniRule"/>
</dbReference>
<evidence type="ECO:0000256" key="1">
    <source>
        <dbReference type="ARBA" id="ARBA00005622"/>
    </source>
</evidence>
<dbReference type="EC" id="3.1.2.12" evidence="2 6"/>
<dbReference type="SUPFAM" id="SSF53474">
    <property type="entry name" value="alpha/beta-Hydrolases"/>
    <property type="match status" value="1"/>
</dbReference>
<dbReference type="FunFam" id="3.40.50.1820:FF:000002">
    <property type="entry name" value="S-formylglutathione hydrolase"/>
    <property type="match status" value="1"/>
</dbReference>
<dbReference type="InterPro" id="IPR000801">
    <property type="entry name" value="Esterase-like"/>
</dbReference>
<dbReference type="RefSeq" id="WP_109339115.1">
    <property type="nucleotide sequence ID" value="NZ_CP029347.1"/>
</dbReference>
<keyword evidence="10" id="KW-1185">Reference proteome</keyword>
<keyword evidence="3 8" id="KW-0719">Serine esterase</keyword>
<dbReference type="Pfam" id="PF00756">
    <property type="entry name" value="Esterase"/>
    <property type="match status" value="1"/>
</dbReference>
<dbReference type="Gene3D" id="3.40.50.1820">
    <property type="entry name" value="alpha/beta hydrolase"/>
    <property type="match status" value="1"/>
</dbReference>
<evidence type="ECO:0000256" key="7">
    <source>
        <dbReference type="PIRSR" id="PIRSR614186-1"/>
    </source>
</evidence>
<organism evidence="9 10">
    <name type="scientific">Saliniradius amylolyticus</name>
    <dbReference type="NCBI Taxonomy" id="2183582"/>
    <lineage>
        <taxon>Bacteria</taxon>
        <taxon>Pseudomonadati</taxon>
        <taxon>Pseudomonadota</taxon>
        <taxon>Gammaproteobacteria</taxon>
        <taxon>Alteromonadales</taxon>
        <taxon>Alteromonadaceae</taxon>
        <taxon>Saliniradius</taxon>
    </lineage>
</organism>
<feature type="active site" description="Charge relay system" evidence="7">
    <location>
        <position position="256"/>
    </location>
</feature>
<dbReference type="GO" id="GO:0005829">
    <property type="term" value="C:cytosol"/>
    <property type="evidence" value="ECO:0007669"/>
    <property type="project" value="TreeGrafter"/>
</dbReference>
<evidence type="ECO:0000256" key="3">
    <source>
        <dbReference type="ARBA" id="ARBA00022487"/>
    </source>
</evidence>
<dbReference type="OrthoDB" id="9782200at2"/>
<protein>
    <recommendedName>
        <fullName evidence="2 6">S-formylglutathione hydrolase</fullName>
        <ecNumber evidence="2 6">3.1.2.12</ecNumber>
    </recommendedName>
</protein>
<feature type="active site" description="Charge relay system" evidence="7">
    <location>
        <position position="225"/>
    </location>
</feature>
<evidence type="ECO:0000313" key="9">
    <source>
        <dbReference type="EMBL" id="AWL11473.1"/>
    </source>
</evidence>
<evidence type="ECO:0000313" key="10">
    <source>
        <dbReference type="Proteomes" id="UP000245728"/>
    </source>
</evidence>
<dbReference type="PANTHER" id="PTHR10061">
    <property type="entry name" value="S-FORMYLGLUTATHIONE HYDROLASE"/>
    <property type="match status" value="1"/>
</dbReference>
<name>A0A2S2E1G5_9ALTE</name>
<evidence type="ECO:0000256" key="2">
    <source>
        <dbReference type="ARBA" id="ARBA00012479"/>
    </source>
</evidence>
<dbReference type="PANTHER" id="PTHR10061:SF0">
    <property type="entry name" value="S-FORMYLGLUTATHIONE HYDROLASE"/>
    <property type="match status" value="1"/>
</dbReference>
<dbReference type="GO" id="GO:0052689">
    <property type="term" value="F:carboxylic ester hydrolase activity"/>
    <property type="evidence" value="ECO:0007669"/>
    <property type="project" value="UniProtKB-KW"/>
</dbReference>
<dbReference type="Proteomes" id="UP000245728">
    <property type="component" value="Chromosome"/>
</dbReference>
<comment type="catalytic activity">
    <reaction evidence="5 8">
        <text>S-formylglutathione + H2O = formate + glutathione + H(+)</text>
        <dbReference type="Rhea" id="RHEA:14961"/>
        <dbReference type="ChEBI" id="CHEBI:15377"/>
        <dbReference type="ChEBI" id="CHEBI:15378"/>
        <dbReference type="ChEBI" id="CHEBI:15740"/>
        <dbReference type="ChEBI" id="CHEBI:57688"/>
        <dbReference type="ChEBI" id="CHEBI:57925"/>
        <dbReference type="EC" id="3.1.2.12"/>
    </reaction>
</comment>
<evidence type="ECO:0000256" key="8">
    <source>
        <dbReference type="RuleBase" id="RU363068"/>
    </source>
</evidence>
<keyword evidence="4 8" id="KW-0378">Hydrolase</keyword>
<evidence type="ECO:0000256" key="6">
    <source>
        <dbReference type="NCBIfam" id="TIGR02821"/>
    </source>
</evidence>
<dbReference type="InterPro" id="IPR029058">
    <property type="entry name" value="AB_hydrolase_fold"/>
</dbReference>
<gene>
    <name evidence="9" type="primary">frmB</name>
    <name evidence="9" type="ORF">HMF8227_00980</name>
</gene>
<dbReference type="NCBIfam" id="TIGR02821">
    <property type="entry name" value="fghA_ester_D"/>
    <property type="match status" value="1"/>
</dbReference>
<comment type="function">
    <text evidence="8">Serine hydrolase involved in the detoxification of formaldehyde.</text>
</comment>
<dbReference type="EMBL" id="CP029347">
    <property type="protein sequence ID" value="AWL11473.1"/>
    <property type="molecule type" value="Genomic_DNA"/>
</dbReference>
<evidence type="ECO:0000256" key="4">
    <source>
        <dbReference type="ARBA" id="ARBA00022801"/>
    </source>
</evidence>
<evidence type="ECO:0000256" key="5">
    <source>
        <dbReference type="ARBA" id="ARBA00047590"/>
    </source>
</evidence>
<proteinExistence type="inferred from homology"/>
<dbReference type="InterPro" id="IPR014186">
    <property type="entry name" value="S-formylglutathione_hydrol"/>
</dbReference>
<sequence length="278" mass="30702">MAIEKLSEVKCFGGWQQRFQHQSDCLSCTMTFSVYLPPQAEQQMVPVIYWLSGLTCTDENFSTKSGAQRYAAEHGVALVMPDTSPRGDNVPDDPDGAFDFGLGAGFYVNATQSPWKAQYQMFDYVHRELPQVVESQLPVSGRKAISGHSMGGHGALVIGLTHPQDYKAISAFAPVCNPTQCPWGKKAFSNYLGDDRATWKAYDASERLDAFEGDMPILVDQGTADNFLKEQLGTPALEAANQRGLAEIRYQEGYDHSYYFIASFIGEHITFLAKALKG</sequence>
<dbReference type="KEGG" id="salh:HMF8227_00980"/>
<comment type="similarity">
    <text evidence="1 8">Belongs to the esterase D family.</text>
</comment>